<dbReference type="AlphaFoldDB" id="A0A5B8CKX1"/>
<dbReference type="PANTHER" id="PTHR43479">
    <property type="entry name" value="ACREF/ENVCD OPERON REPRESSOR-RELATED"/>
    <property type="match status" value="1"/>
</dbReference>
<dbReference type="EMBL" id="CP041017">
    <property type="protein sequence ID" value="QDC39682.1"/>
    <property type="molecule type" value="Genomic_DNA"/>
</dbReference>
<dbReference type="PRINTS" id="PR00455">
    <property type="entry name" value="HTHTETR"/>
</dbReference>
<accession>A0A5B8CKX1</accession>
<sequence>MPAACGFGEDSSALAVARRLSILPDKPVGARESKRAPAQARSVETRKRIIEGAILVLAERGIAGMTHREIARTAGVSLASTTYHFASKFDILAAASQEMLDHDTLLLPSDDAAGSSERGGAGCPRSWLIAFLAKVAGEQRVRGACWTEIMLDAPRHPESLALARRWFAAATQVWSEWAAASGDGDSDLAARSYGDITVGLLLFVLVLRPTEEDLKAVFDGGEDPLDRWGHGQKVVPAKPARQSGKSAVTREAILRATLDELVSKGQTAIGLKAMASKAGLSPSAAFYHFPTTASLIETAQHRLFENAKDRYRIVASMERGEESLERLIDRTSVIFFREATEYALESLAIYRVWLEASRQPSLQSAIWADIADQHSAWRRLLTPISSSLRPLDPLLSQALFTGKMIRLVASGSRTEDLAHVRREFAHDLAMISSGRFWL</sequence>
<name>A0A5B8CKX1_SPHSA</name>
<feature type="domain" description="HTH tetR-type" evidence="3">
    <location>
        <begin position="43"/>
        <end position="103"/>
    </location>
</feature>
<proteinExistence type="predicted"/>
<protein>
    <submittedName>
        <fullName evidence="4">Helix-turn-helix transcriptional regulator</fullName>
    </submittedName>
</protein>
<evidence type="ECO:0000256" key="1">
    <source>
        <dbReference type="ARBA" id="ARBA00023125"/>
    </source>
</evidence>
<feature type="DNA-binding region" description="H-T-H motif" evidence="2">
    <location>
        <begin position="270"/>
        <end position="289"/>
    </location>
</feature>
<dbReference type="PANTHER" id="PTHR43479:SF11">
    <property type="entry name" value="ACREF_ENVCD OPERON REPRESSOR-RELATED"/>
    <property type="match status" value="1"/>
</dbReference>
<evidence type="ECO:0000313" key="4">
    <source>
        <dbReference type="EMBL" id="QDC39682.1"/>
    </source>
</evidence>
<dbReference type="GO" id="GO:0003677">
    <property type="term" value="F:DNA binding"/>
    <property type="evidence" value="ECO:0007669"/>
    <property type="project" value="UniProtKB-UniRule"/>
</dbReference>
<organism evidence="4 5">
    <name type="scientific">Sphingobium fuliginis ATCC 27551</name>
    <dbReference type="NCBI Taxonomy" id="1208342"/>
    <lineage>
        <taxon>Bacteria</taxon>
        <taxon>Pseudomonadati</taxon>
        <taxon>Pseudomonadota</taxon>
        <taxon>Alphaproteobacteria</taxon>
        <taxon>Sphingomonadales</taxon>
        <taxon>Sphingomonadaceae</taxon>
        <taxon>Sphingobium</taxon>
    </lineage>
</organism>
<dbReference type="Proteomes" id="UP000311469">
    <property type="component" value="Chromosome cSF2"/>
</dbReference>
<dbReference type="Gene3D" id="1.10.357.10">
    <property type="entry name" value="Tetracycline Repressor, domain 2"/>
    <property type="match status" value="2"/>
</dbReference>
<dbReference type="SUPFAM" id="SSF46689">
    <property type="entry name" value="Homeodomain-like"/>
    <property type="match status" value="2"/>
</dbReference>
<gene>
    <name evidence="4" type="ORF">FIL70_21075</name>
</gene>
<dbReference type="KEGG" id="sufl:FIL70_21075"/>
<feature type="domain" description="HTH tetR-type" evidence="3">
    <location>
        <begin position="247"/>
        <end position="307"/>
    </location>
</feature>
<keyword evidence="1 2" id="KW-0238">DNA-binding</keyword>
<dbReference type="PROSITE" id="PS50977">
    <property type="entry name" value="HTH_TETR_2"/>
    <property type="match status" value="2"/>
</dbReference>
<dbReference type="InterPro" id="IPR001647">
    <property type="entry name" value="HTH_TetR"/>
</dbReference>
<dbReference type="InterPro" id="IPR009057">
    <property type="entry name" value="Homeodomain-like_sf"/>
</dbReference>
<evidence type="ECO:0000256" key="2">
    <source>
        <dbReference type="PROSITE-ProRule" id="PRU00335"/>
    </source>
</evidence>
<dbReference type="InterPro" id="IPR050624">
    <property type="entry name" value="HTH-type_Tx_Regulator"/>
</dbReference>
<evidence type="ECO:0000259" key="3">
    <source>
        <dbReference type="PROSITE" id="PS50977"/>
    </source>
</evidence>
<reference evidence="4 5" key="1">
    <citation type="submission" date="2019-06" db="EMBL/GenBank/DDBJ databases">
        <title>Genome organization and adaptive potential of archetypical organophosphate degarding Sphingobium fuliginis ATCC 27551.</title>
        <authorList>
            <person name="Sarwar A."/>
            <person name="Parthasarathy S."/>
            <person name="Singh C."/>
            <person name="Siddavattam D."/>
        </authorList>
    </citation>
    <scope>NUCLEOTIDE SEQUENCE [LARGE SCALE GENOMIC DNA]</scope>
    <source>
        <strain evidence="4 5">ATCC 27551</strain>
    </source>
</reference>
<evidence type="ECO:0000313" key="5">
    <source>
        <dbReference type="Proteomes" id="UP000311469"/>
    </source>
</evidence>
<feature type="DNA-binding region" description="H-T-H motif" evidence="2">
    <location>
        <begin position="66"/>
        <end position="85"/>
    </location>
</feature>
<dbReference type="Pfam" id="PF00440">
    <property type="entry name" value="TetR_N"/>
    <property type="match status" value="1"/>
</dbReference>